<evidence type="ECO:0000256" key="25">
    <source>
        <dbReference type="ARBA" id="ARBA00081925"/>
    </source>
</evidence>
<evidence type="ECO:0000256" key="6">
    <source>
        <dbReference type="ARBA" id="ARBA00022475"/>
    </source>
</evidence>
<keyword evidence="10" id="KW-0770">Synapse</keyword>
<evidence type="ECO:0000256" key="14">
    <source>
        <dbReference type="ARBA" id="ARBA00023329"/>
    </source>
</evidence>
<organism evidence="28 29">
    <name type="scientific">Romanomermis culicivorax</name>
    <name type="common">Nematode worm</name>
    <dbReference type="NCBI Taxonomy" id="13658"/>
    <lineage>
        <taxon>Eukaryota</taxon>
        <taxon>Metazoa</taxon>
        <taxon>Ecdysozoa</taxon>
        <taxon>Nematoda</taxon>
        <taxon>Enoplea</taxon>
        <taxon>Dorylaimia</taxon>
        <taxon>Mermithida</taxon>
        <taxon>Mermithoidea</taxon>
        <taxon>Mermithidae</taxon>
        <taxon>Romanomermis</taxon>
    </lineage>
</organism>
<keyword evidence="8" id="KW-0769">Symport</keyword>
<evidence type="ECO:0000256" key="3">
    <source>
        <dbReference type="ARBA" id="ARBA00004638"/>
    </source>
</evidence>
<dbReference type="Gene3D" id="1.20.1250.20">
    <property type="entry name" value="MFS general substrate transporter like domains"/>
    <property type="match status" value="2"/>
</dbReference>
<evidence type="ECO:0000259" key="27">
    <source>
        <dbReference type="PROSITE" id="PS50850"/>
    </source>
</evidence>
<dbReference type="InterPro" id="IPR020846">
    <property type="entry name" value="MFS_dom"/>
</dbReference>
<feature type="transmembrane region" description="Helical" evidence="26">
    <location>
        <begin position="211"/>
        <end position="231"/>
    </location>
</feature>
<dbReference type="GO" id="GO:0046942">
    <property type="term" value="P:carboxylic acid transport"/>
    <property type="evidence" value="ECO:0007669"/>
    <property type="project" value="UniProtKB-ARBA"/>
</dbReference>
<feature type="transmembrane region" description="Helical" evidence="26">
    <location>
        <begin position="323"/>
        <end position="342"/>
    </location>
</feature>
<comment type="subcellular location">
    <subcellularLocation>
        <location evidence="2">Basolateral cell membrane</location>
        <topology evidence="2">Multi-pass membrane protein</topology>
    </subcellularLocation>
    <subcellularLocation>
        <location evidence="3">Cytoplasmic vesicle</location>
        <location evidence="3">Secretory vesicle membrane</location>
        <topology evidence="3">Multi-pass membrane protein</topology>
    </subcellularLocation>
    <subcellularLocation>
        <location evidence="1">Cytoplasmic vesicle</location>
        <location evidence="1">Secretory vesicle</location>
        <location evidence="1">Synaptic vesicle membrane</location>
    </subcellularLocation>
    <subcellularLocation>
        <location evidence="4">Lysosome membrane</location>
    </subcellularLocation>
</comment>
<evidence type="ECO:0000256" key="5">
    <source>
        <dbReference type="ARBA" id="ARBA00022448"/>
    </source>
</evidence>
<feature type="transmembrane region" description="Helical" evidence="26">
    <location>
        <begin position="117"/>
        <end position="133"/>
    </location>
</feature>
<feature type="transmembrane region" description="Helical" evidence="26">
    <location>
        <begin position="12"/>
        <end position="32"/>
    </location>
</feature>
<dbReference type="InterPro" id="IPR011701">
    <property type="entry name" value="MFS"/>
</dbReference>
<evidence type="ECO:0000256" key="21">
    <source>
        <dbReference type="ARBA" id="ARBA00056891"/>
    </source>
</evidence>
<evidence type="ECO:0000256" key="15">
    <source>
        <dbReference type="ARBA" id="ARBA00050101"/>
    </source>
</evidence>
<accession>A0A915KYK7</accession>
<dbReference type="Pfam" id="PF07690">
    <property type="entry name" value="MFS_1"/>
    <property type="match status" value="1"/>
</dbReference>
<evidence type="ECO:0000256" key="16">
    <source>
        <dbReference type="ARBA" id="ARBA00050554"/>
    </source>
</evidence>
<dbReference type="OMA" id="MGEFIWT"/>
<evidence type="ECO:0000256" key="18">
    <source>
        <dbReference type="ARBA" id="ARBA00051403"/>
    </source>
</evidence>
<feature type="transmembrane region" description="Helical" evidence="26">
    <location>
        <begin position="145"/>
        <end position="169"/>
    </location>
</feature>
<dbReference type="GO" id="GO:0005765">
    <property type="term" value="C:lysosomal membrane"/>
    <property type="evidence" value="ECO:0007669"/>
    <property type="project" value="UniProtKB-SubCell"/>
</dbReference>
<dbReference type="PROSITE" id="PS51257">
    <property type="entry name" value="PROKAR_LIPOPROTEIN"/>
    <property type="match status" value="1"/>
</dbReference>
<reference evidence="29" key="1">
    <citation type="submission" date="2022-11" db="UniProtKB">
        <authorList>
            <consortium name="WormBaseParasite"/>
        </authorList>
    </citation>
    <scope>IDENTIFICATION</scope>
</reference>
<feature type="transmembrane region" description="Helical" evidence="26">
    <location>
        <begin position="90"/>
        <end position="110"/>
    </location>
</feature>
<dbReference type="FunFam" id="1.20.1250.20:FF:000003">
    <property type="entry name" value="Solute carrier family 17 member 3"/>
    <property type="match status" value="1"/>
</dbReference>
<dbReference type="CDD" id="cd17318">
    <property type="entry name" value="MFS_SLC17"/>
    <property type="match status" value="1"/>
</dbReference>
<comment type="catalytic activity">
    <reaction evidence="17">
        <text>N-acetylneuraminate(in) + H(+)(in) = N-acetylneuraminate(out) + H(+)(out)</text>
        <dbReference type="Rhea" id="RHEA:28987"/>
        <dbReference type="ChEBI" id="CHEBI:15378"/>
        <dbReference type="ChEBI" id="CHEBI:35418"/>
    </reaction>
    <physiologicalReaction direction="right-to-left" evidence="17">
        <dbReference type="Rhea" id="RHEA:28989"/>
    </physiologicalReaction>
</comment>
<evidence type="ECO:0000313" key="28">
    <source>
        <dbReference type="Proteomes" id="UP000887565"/>
    </source>
</evidence>
<feature type="transmembrane region" description="Helical" evidence="26">
    <location>
        <begin position="413"/>
        <end position="436"/>
    </location>
</feature>
<keyword evidence="12" id="KW-0325">Glycoprotein</keyword>
<dbReference type="GO" id="GO:0006820">
    <property type="term" value="P:monoatomic anion transport"/>
    <property type="evidence" value="ECO:0007669"/>
    <property type="project" value="TreeGrafter"/>
</dbReference>
<feature type="transmembrane region" description="Helical" evidence="26">
    <location>
        <begin position="279"/>
        <end position="303"/>
    </location>
</feature>
<dbReference type="PROSITE" id="PS50850">
    <property type="entry name" value="MFS"/>
    <property type="match status" value="1"/>
</dbReference>
<feature type="transmembrane region" description="Helical" evidence="26">
    <location>
        <begin position="354"/>
        <end position="373"/>
    </location>
</feature>
<dbReference type="Proteomes" id="UP000887565">
    <property type="component" value="Unplaced"/>
</dbReference>
<evidence type="ECO:0000256" key="26">
    <source>
        <dbReference type="SAM" id="Phobius"/>
    </source>
</evidence>
<sequence>MTLTTQKPRFLFSTRFFVSIISFIGCAVIYSLRINFSVALVCMIDHKAVANLSKTENSTKAPPECQRTIVESTAAPVEGNLVWDKKSQGMLLGAFFWGYLATQILGGLMAQRFGGTKILAVNVFVSILVTFLTPVSTEVGFYATYFLRVLLGFVQGVTFPAFHTFWSVWSPPLERSILTSISYAGCQVGNLITLPLSSMLCRYGFSGGWPSIFYVLGIFGAFWLILWLFYVSDSPSSHRFISDKEKHHIVQSLAHQTGDTSRSSNISTPWRAIVTSVPIYAIFVAHFAADWATYTILTCLPTFLKDVLQMDIEQLGFLSALPYVAYFLCINISGFIADFLRSKDVLSTVNTRKLMLAIALLSQAIFLLAAGYCSCGQEYLVIAFLTLGVGLSGFQYAGVLVNYMDVAPRFAGTILGIGNTISCFSGILSAFAMGILTPEGTRQQWLSMFWLTATILIVGTIIYVIFAQGEIQEWAVIKSSEQEMKYLTRSENDHYSKDQVPVTFDSKSERFSS</sequence>
<dbReference type="SUPFAM" id="SSF103473">
    <property type="entry name" value="MFS general substrate transporter"/>
    <property type="match status" value="1"/>
</dbReference>
<dbReference type="PANTHER" id="PTHR11662">
    <property type="entry name" value="SOLUTE CARRIER FAMILY 17"/>
    <property type="match status" value="1"/>
</dbReference>
<evidence type="ECO:0000256" key="1">
    <source>
        <dbReference type="ARBA" id="ARBA00004432"/>
    </source>
</evidence>
<dbReference type="GO" id="GO:0030672">
    <property type="term" value="C:synaptic vesicle membrane"/>
    <property type="evidence" value="ECO:0007669"/>
    <property type="project" value="UniProtKB-SubCell"/>
</dbReference>
<keyword evidence="7 26" id="KW-0812">Transmembrane</keyword>
<keyword evidence="6" id="KW-1003">Cell membrane</keyword>
<feature type="transmembrane region" description="Helical" evidence="26">
    <location>
        <begin position="379"/>
        <end position="401"/>
    </location>
</feature>
<keyword evidence="28" id="KW-1185">Reference proteome</keyword>
<dbReference type="GO" id="GO:0015293">
    <property type="term" value="F:symporter activity"/>
    <property type="evidence" value="ECO:0007669"/>
    <property type="project" value="UniProtKB-KW"/>
</dbReference>
<comment type="catalytic activity">
    <reaction evidence="20">
        <text>D-glucuronate(out) + H(+)(out) = D-glucuronate(in) + H(+)(in)</text>
        <dbReference type="Rhea" id="RHEA:72591"/>
        <dbReference type="ChEBI" id="CHEBI:15378"/>
        <dbReference type="ChEBI" id="CHEBI:58720"/>
    </reaction>
    <physiologicalReaction direction="left-to-right" evidence="20">
        <dbReference type="Rhea" id="RHEA:72592"/>
    </physiologicalReaction>
</comment>
<dbReference type="AlphaFoldDB" id="A0A915KYK7"/>
<evidence type="ECO:0000256" key="17">
    <source>
        <dbReference type="ARBA" id="ARBA00050625"/>
    </source>
</evidence>
<dbReference type="InterPro" id="IPR050382">
    <property type="entry name" value="MFS_Na/Anion_cotransporter"/>
</dbReference>
<dbReference type="InterPro" id="IPR036259">
    <property type="entry name" value="MFS_trans_sf"/>
</dbReference>
<evidence type="ECO:0000256" key="22">
    <source>
        <dbReference type="ARBA" id="ARBA00069713"/>
    </source>
</evidence>
<keyword evidence="14" id="KW-0968">Cytoplasmic vesicle</keyword>
<evidence type="ECO:0000256" key="19">
    <source>
        <dbReference type="ARBA" id="ARBA00051447"/>
    </source>
</evidence>
<evidence type="ECO:0000256" key="11">
    <source>
        <dbReference type="ARBA" id="ARBA00023136"/>
    </source>
</evidence>
<keyword evidence="11 26" id="KW-0472">Membrane</keyword>
<comment type="catalytic activity">
    <reaction evidence="15">
        <text>2 nitrate(out) + H(+)(out) = 2 nitrate(in) + H(+)(in)</text>
        <dbReference type="Rhea" id="RHEA:71539"/>
        <dbReference type="ChEBI" id="CHEBI:15378"/>
        <dbReference type="ChEBI" id="CHEBI:17632"/>
    </reaction>
    <physiologicalReaction direction="left-to-right" evidence="15">
        <dbReference type="Rhea" id="RHEA:71540"/>
    </physiologicalReaction>
</comment>
<feature type="transmembrane region" description="Helical" evidence="26">
    <location>
        <begin position="448"/>
        <end position="466"/>
    </location>
</feature>
<evidence type="ECO:0000313" key="29">
    <source>
        <dbReference type="WBParaSite" id="nRc.2.0.1.t43906-RA"/>
    </source>
</evidence>
<evidence type="ECO:0000256" key="20">
    <source>
        <dbReference type="ARBA" id="ARBA00051612"/>
    </source>
</evidence>
<dbReference type="FunFam" id="1.20.1250.20:FF:000067">
    <property type="entry name" value="sialin isoform X2"/>
    <property type="match status" value="1"/>
</dbReference>
<keyword evidence="5" id="KW-0813">Transport</keyword>
<comment type="catalytic activity">
    <reaction evidence="19">
        <text>L-glutamate(out) = L-glutamate(in)</text>
        <dbReference type="Rhea" id="RHEA:66336"/>
        <dbReference type="ChEBI" id="CHEBI:29985"/>
    </reaction>
    <physiologicalReaction direction="left-to-right" evidence="19">
        <dbReference type="Rhea" id="RHEA:66337"/>
    </physiologicalReaction>
</comment>
<evidence type="ECO:0000256" key="13">
    <source>
        <dbReference type="ARBA" id="ARBA00023228"/>
    </source>
</evidence>
<evidence type="ECO:0000256" key="12">
    <source>
        <dbReference type="ARBA" id="ARBA00023180"/>
    </source>
</evidence>
<evidence type="ECO:0000256" key="10">
    <source>
        <dbReference type="ARBA" id="ARBA00023018"/>
    </source>
</evidence>
<evidence type="ECO:0000256" key="8">
    <source>
        <dbReference type="ARBA" id="ARBA00022847"/>
    </source>
</evidence>
<dbReference type="WBParaSite" id="nRc.2.0.1.t43906-RA">
    <property type="protein sequence ID" value="nRc.2.0.1.t43906-RA"/>
    <property type="gene ID" value="nRc.2.0.1.g43906"/>
</dbReference>
<evidence type="ECO:0000256" key="7">
    <source>
        <dbReference type="ARBA" id="ARBA00022692"/>
    </source>
</evidence>
<dbReference type="PANTHER" id="PTHR11662:SF399">
    <property type="entry name" value="FI19708P1-RELATED"/>
    <property type="match status" value="1"/>
</dbReference>
<comment type="function">
    <text evidence="21">Receptor for CM101, a polysaccharide produced by group B Streptococcus with antipathoangiogenic properties.</text>
</comment>
<name>A0A915KYK7_ROMCU</name>
<evidence type="ECO:0000256" key="23">
    <source>
        <dbReference type="ARBA" id="ARBA00080244"/>
    </source>
</evidence>
<protein>
    <recommendedName>
        <fullName evidence="22">Sialin</fullName>
    </recommendedName>
    <alternativeName>
        <fullName evidence="25">H(+)/nitrate cotransporter</fullName>
    </alternativeName>
    <alternativeName>
        <fullName evidence="23">H(+)/sialic acid cotransporter</fullName>
    </alternativeName>
    <alternativeName>
        <fullName evidence="24">Vesicular excitatory amino acid transporter</fullName>
    </alternativeName>
</protein>
<evidence type="ECO:0000256" key="4">
    <source>
        <dbReference type="ARBA" id="ARBA00004656"/>
    </source>
</evidence>
<evidence type="ECO:0000256" key="24">
    <source>
        <dbReference type="ARBA" id="ARBA00081195"/>
    </source>
</evidence>
<evidence type="ECO:0000256" key="9">
    <source>
        <dbReference type="ARBA" id="ARBA00022989"/>
    </source>
</evidence>
<proteinExistence type="predicted"/>
<feature type="domain" description="Major facilitator superfamily (MFS) profile" evidence="27">
    <location>
        <begin position="31"/>
        <end position="471"/>
    </location>
</feature>
<dbReference type="GO" id="GO:0016323">
    <property type="term" value="C:basolateral plasma membrane"/>
    <property type="evidence" value="ECO:0007669"/>
    <property type="project" value="UniProtKB-SubCell"/>
</dbReference>
<keyword evidence="9 26" id="KW-1133">Transmembrane helix</keyword>
<comment type="catalytic activity">
    <reaction evidence="18">
        <text>N-acetyl-L-aspartyl-L-glutamate(out) = N-acetyl-L-aspartyl-L-glutamate(in)</text>
        <dbReference type="Rhea" id="RHEA:72599"/>
        <dbReference type="ChEBI" id="CHEBI:76931"/>
    </reaction>
    <physiologicalReaction direction="left-to-right" evidence="18">
        <dbReference type="Rhea" id="RHEA:72600"/>
    </physiologicalReaction>
</comment>
<keyword evidence="13" id="KW-0458">Lysosome</keyword>
<comment type="catalytic activity">
    <reaction evidence="16">
        <text>L-aspartate(out) = L-aspartate(in)</text>
        <dbReference type="Rhea" id="RHEA:66332"/>
        <dbReference type="ChEBI" id="CHEBI:29991"/>
    </reaction>
    <physiologicalReaction direction="left-to-right" evidence="16">
        <dbReference type="Rhea" id="RHEA:66333"/>
    </physiologicalReaction>
</comment>
<evidence type="ECO:0000256" key="2">
    <source>
        <dbReference type="ARBA" id="ARBA00004554"/>
    </source>
</evidence>